<dbReference type="AlphaFoldDB" id="A0AAD4CCB1"/>
<evidence type="ECO:0000313" key="1">
    <source>
        <dbReference type="EMBL" id="KAF9883218.1"/>
    </source>
</evidence>
<reference evidence="1" key="1">
    <citation type="journal article" date="2019" name="Beilstein J. Org. Chem.">
        <title>Nanangenines: drimane sesquiterpenoids as the dominant metabolite cohort of a novel Australian fungus, Aspergillus nanangensis.</title>
        <authorList>
            <person name="Lacey H.J."/>
            <person name="Gilchrist C.L.M."/>
            <person name="Crombie A."/>
            <person name="Kalaitzis J.A."/>
            <person name="Vuong D."/>
            <person name="Rutledge P.J."/>
            <person name="Turner P."/>
            <person name="Pitt J.I."/>
            <person name="Lacey E."/>
            <person name="Chooi Y.H."/>
            <person name="Piggott A.M."/>
        </authorList>
    </citation>
    <scope>NUCLEOTIDE SEQUENCE</scope>
    <source>
        <strain evidence="1">MST-FP2251</strain>
    </source>
</reference>
<name>A0AAD4CCB1_ASPNN</name>
<comment type="caution">
    <text evidence="1">The sequence shown here is derived from an EMBL/GenBank/DDBJ whole genome shotgun (WGS) entry which is preliminary data.</text>
</comment>
<evidence type="ECO:0000313" key="2">
    <source>
        <dbReference type="Proteomes" id="UP001194746"/>
    </source>
</evidence>
<accession>A0AAD4CCB1</accession>
<gene>
    <name evidence="1" type="ORF">FE257_003845</name>
</gene>
<keyword evidence="2" id="KW-1185">Reference proteome</keyword>
<reference evidence="1" key="2">
    <citation type="submission" date="2020-02" db="EMBL/GenBank/DDBJ databases">
        <authorList>
            <person name="Gilchrist C.L.M."/>
            <person name="Chooi Y.-H."/>
        </authorList>
    </citation>
    <scope>NUCLEOTIDE SEQUENCE</scope>
    <source>
        <strain evidence="1">MST-FP2251</strain>
    </source>
</reference>
<dbReference type="Proteomes" id="UP001194746">
    <property type="component" value="Unassembled WGS sequence"/>
</dbReference>
<dbReference type="EMBL" id="VCAU01000176">
    <property type="protein sequence ID" value="KAF9883218.1"/>
    <property type="molecule type" value="Genomic_DNA"/>
</dbReference>
<proteinExistence type="predicted"/>
<protein>
    <submittedName>
        <fullName evidence="1">Uncharacterized protein</fullName>
    </submittedName>
</protein>
<organism evidence="1 2">
    <name type="scientific">Aspergillus nanangensis</name>
    <dbReference type="NCBI Taxonomy" id="2582783"/>
    <lineage>
        <taxon>Eukaryota</taxon>
        <taxon>Fungi</taxon>
        <taxon>Dikarya</taxon>
        <taxon>Ascomycota</taxon>
        <taxon>Pezizomycotina</taxon>
        <taxon>Eurotiomycetes</taxon>
        <taxon>Eurotiomycetidae</taxon>
        <taxon>Eurotiales</taxon>
        <taxon>Aspergillaceae</taxon>
        <taxon>Aspergillus</taxon>
        <taxon>Aspergillus subgen. Circumdati</taxon>
    </lineage>
</organism>
<sequence>MAWIRIRSCPPPRSRAPSQAGGPAEYPILGDASGLPPRLDLEQDVWESADPYDIEFDIDSAGLFATSLAVARQGIQWLFVRPPTTNLNSSLRLKTIPAEIYLLFPGLYSPKQSHAVITVKDYRKWINKVLLSVLHDTYGVAVIQSTAASCEGSTQQTNAPRIRLLTNPLDGHELHRLWGRVLALIRTHALQEFGRVKILVTAKALTRDKTWARAQERFFSCWNAAIDAVYIEQDVFDVGKQMVPGDPSRPGDTTPPTLSWRRCCLERYSAWLQETRFFACAADGSSPSSPAGVDLVARPDVAPATIGRGGVPSATRQMFRDNRWGLMASSHSSYVSGPVRAGRRLMSIWTVLVGF</sequence>